<feature type="region of interest" description="Disordered" evidence="1">
    <location>
        <begin position="232"/>
        <end position="300"/>
    </location>
</feature>
<evidence type="ECO:0000313" key="2">
    <source>
        <dbReference type="EMBL" id="KDR83877.1"/>
    </source>
</evidence>
<dbReference type="AlphaFoldDB" id="A0A067TNH2"/>
<dbReference type="STRING" id="685588.A0A067TNH2"/>
<feature type="compositionally biased region" description="Polar residues" evidence="1">
    <location>
        <begin position="146"/>
        <end position="185"/>
    </location>
</feature>
<dbReference type="Proteomes" id="UP000027222">
    <property type="component" value="Unassembled WGS sequence"/>
</dbReference>
<protein>
    <submittedName>
        <fullName evidence="2">Uncharacterized protein</fullName>
    </submittedName>
</protein>
<sequence>MPTSELSDALNPYASQARQRSSNTDYSQPTNSISYQAVVNPPQQHIPHVSELQLAITEPTPAPARSRQGAQVVTELFRRIAATQHAHEAEQKRRLAWEQEQETKYTQKQAEMEKTMLEMANELAMLRETVNTLNSQPPATHGLLTPQYSMSPTLSQQTSADTPLTSPVSPFCQPQPSYTQPMFIQGSSNQPFPLANSTVNYHIQANPIQTVAQPLSVHPPVEVTPQGPIEPVVQAITPNPSPQLASVESSRRPARTSSSGPQKRKKKKTSYVSEDGNSSSCSDSTSKPSRPKKRTSHHDTRCYTIHHAVRLHILEMMDVDSDKELPDSHAEGTQLDPSEPIRFVWDKTTKQSVHNARMKAQVLQDIKENIHRYKNVPSKDFLKKNLDAAFEQCFVTFRQKYKVQKDEVAATRLKRREDGKARTARHLSRRKIKLNNRAEARNKIGTFEHVIFDGALQLDCMSSEESDYEIDPHSLQTSAYLKTHGYGWRSTRLLRFYYALDDEGRIESSTKPKRGVGRKERRIGLDKEEFILPPPGVATWMISRRWYKASVATHPDLPNPLSKLIDDPVGFDWTRFHALGEESADEEPAPALQIHMYNPQMRSLDLSVPQQNYSAGTYMNYTL</sequence>
<dbReference type="EMBL" id="KL142368">
    <property type="protein sequence ID" value="KDR83877.1"/>
    <property type="molecule type" value="Genomic_DNA"/>
</dbReference>
<accession>A0A067TNH2</accession>
<dbReference type="OrthoDB" id="3358418at2759"/>
<feature type="compositionally biased region" description="Polar residues" evidence="1">
    <location>
        <begin position="13"/>
        <end position="32"/>
    </location>
</feature>
<feature type="region of interest" description="Disordered" evidence="1">
    <location>
        <begin position="1"/>
        <end position="32"/>
    </location>
</feature>
<feature type="compositionally biased region" description="Low complexity" evidence="1">
    <location>
        <begin position="273"/>
        <end position="288"/>
    </location>
</feature>
<reference evidence="3" key="1">
    <citation type="journal article" date="2014" name="Proc. Natl. Acad. Sci. U.S.A.">
        <title>Extensive sampling of basidiomycete genomes demonstrates inadequacy of the white-rot/brown-rot paradigm for wood decay fungi.</title>
        <authorList>
            <person name="Riley R."/>
            <person name="Salamov A.A."/>
            <person name="Brown D.W."/>
            <person name="Nagy L.G."/>
            <person name="Floudas D."/>
            <person name="Held B.W."/>
            <person name="Levasseur A."/>
            <person name="Lombard V."/>
            <person name="Morin E."/>
            <person name="Otillar R."/>
            <person name="Lindquist E.A."/>
            <person name="Sun H."/>
            <person name="LaButti K.M."/>
            <person name="Schmutz J."/>
            <person name="Jabbour D."/>
            <person name="Luo H."/>
            <person name="Baker S.E."/>
            <person name="Pisabarro A.G."/>
            <person name="Walton J.D."/>
            <person name="Blanchette R.A."/>
            <person name="Henrissat B."/>
            <person name="Martin F."/>
            <person name="Cullen D."/>
            <person name="Hibbett D.S."/>
            <person name="Grigoriev I.V."/>
        </authorList>
    </citation>
    <scope>NUCLEOTIDE SEQUENCE [LARGE SCALE GENOMIC DNA]</scope>
    <source>
        <strain evidence="3">CBS 339.88</strain>
    </source>
</reference>
<evidence type="ECO:0000256" key="1">
    <source>
        <dbReference type="SAM" id="MobiDB-lite"/>
    </source>
</evidence>
<feature type="region of interest" description="Disordered" evidence="1">
    <location>
        <begin position="134"/>
        <end position="185"/>
    </location>
</feature>
<dbReference type="HOGENOM" id="CLU_032495_0_0_1"/>
<keyword evidence="3" id="KW-1185">Reference proteome</keyword>
<feature type="compositionally biased region" description="Polar residues" evidence="1">
    <location>
        <begin position="236"/>
        <end position="248"/>
    </location>
</feature>
<gene>
    <name evidence="2" type="ORF">GALMADRAFT_236338</name>
</gene>
<evidence type="ECO:0000313" key="3">
    <source>
        <dbReference type="Proteomes" id="UP000027222"/>
    </source>
</evidence>
<proteinExistence type="predicted"/>
<name>A0A067TNH2_GALM3</name>
<organism evidence="2 3">
    <name type="scientific">Galerina marginata (strain CBS 339.88)</name>
    <dbReference type="NCBI Taxonomy" id="685588"/>
    <lineage>
        <taxon>Eukaryota</taxon>
        <taxon>Fungi</taxon>
        <taxon>Dikarya</taxon>
        <taxon>Basidiomycota</taxon>
        <taxon>Agaricomycotina</taxon>
        <taxon>Agaricomycetes</taxon>
        <taxon>Agaricomycetidae</taxon>
        <taxon>Agaricales</taxon>
        <taxon>Agaricineae</taxon>
        <taxon>Strophariaceae</taxon>
        <taxon>Galerina</taxon>
    </lineage>
</organism>